<organism evidence="1 2">
    <name type="scientific">Hibiscus sabdariffa</name>
    <name type="common">roselle</name>
    <dbReference type="NCBI Taxonomy" id="183260"/>
    <lineage>
        <taxon>Eukaryota</taxon>
        <taxon>Viridiplantae</taxon>
        <taxon>Streptophyta</taxon>
        <taxon>Embryophyta</taxon>
        <taxon>Tracheophyta</taxon>
        <taxon>Spermatophyta</taxon>
        <taxon>Magnoliopsida</taxon>
        <taxon>eudicotyledons</taxon>
        <taxon>Gunneridae</taxon>
        <taxon>Pentapetalae</taxon>
        <taxon>rosids</taxon>
        <taxon>malvids</taxon>
        <taxon>Malvales</taxon>
        <taxon>Malvaceae</taxon>
        <taxon>Malvoideae</taxon>
        <taxon>Hibiscus</taxon>
    </lineage>
</organism>
<reference evidence="1 2" key="1">
    <citation type="journal article" date="2024" name="G3 (Bethesda)">
        <title>Genome assembly of Hibiscus sabdariffa L. provides insights into metabolisms of medicinal natural products.</title>
        <authorList>
            <person name="Kim T."/>
        </authorList>
    </citation>
    <scope>NUCLEOTIDE SEQUENCE [LARGE SCALE GENOMIC DNA]</scope>
    <source>
        <strain evidence="1">TK-2024</strain>
        <tissue evidence="1">Old leaves</tissue>
    </source>
</reference>
<accession>A0ABR2RTL4</accession>
<sequence length="132" mass="15285">MTPTRKSKASYASCGSFWYIYCGIDLHGARQRSSGFMKLIKVVDVVHNRSTEVEAFYSVNQKKLYLLECLKKLYSLFDEFQIMGEEVKERLSNLQEASNNIESYDPPKKELTSLRPMIMLLQACVHDLMRTC</sequence>
<name>A0ABR2RTL4_9ROSI</name>
<protein>
    <submittedName>
        <fullName evidence="1">Uncharacterized protein</fullName>
    </submittedName>
</protein>
<comment type="caution">
    <text evidence="1">The sequence shown here is derived from an EMBL/GenBank/DDBJ whole genome shotgun (WGS) entry which is preliminary data.</text>
</comment>
<evidence type="ECO:0000313" key="2">
    <source>
        <dbReference type="Proteomes" id="UP001396334"/>
    </source>
</evidence>
<evidence type="ECO:0000313" key="1">
    <source>
        <dbReference type="EMBL" id="KAK9016161.1"/>
    </source>
</evidence>
<proteinExistence type="predicted"/>
<keyword evidence="2" id="KW-1185">Reference proteome</keyword>
<gene>
    <name evidence="1" type="ORF">V6N11_007241</name>
</gene>
<dbReference type="Proteomes" id="UP001396334">
    <property type="component" value="Unassembled WGS sequence"/>
</dbReference>
<dbReference type="EMBL" id="JBBPBN010000021">
    <property type="protein sequence ID" value="KAK9016161.1"/>
    <property type="molecule type" value="Genomic_DNA"/>
</dbReference>